<dbReference type="PIRSF" id="PIRSF000089">
    <property type="entry name" value="Electra_flavoP_a"/>
    <property type="match status" value="1"/>
</dbReference>
<dbReference type="SUPFAM" id="SSF52467">
    <property type="entry name" value="DHS-like NAD/FAD-binding domain"/>
    <property type="match status" value="1"/>
</dbReference>
<dbReference type="GO" id="GO:0033539">
    <property type="term" value="P:fatty acid beta-oxidation using acyl-CoA dehydrogenase"/>
    <property type="evidence" value="ECO:0007669"/>
    <property type="project" value="TreeGrafter"/>
</dbReference>
<dbReference type="Proteomes" id="UP000005092">
    <property type="component" value="Unassembled WGS sequence"/>
</dbReference>
<evidence type="ECO:0000256" key="8">
    <source>
        <dbReference type="ARBA" id="ARBA00023231"/>
    </source>
</evidence>
<dbReference type="Gene3D" id="3.40.50.620">
    <property type="entry name" value="HUPs"/>
    <property type="match status" value="1"/>
</dbReference>
<comment type="cofactor">
    <cofactor evidence="12">
        <name>FAD</name>
        <dbReference type="ChEBI" id="CHEBI:57692"/>
    </cofactor>
    <text evidence="12">Binds 1 FAD per dimer.</text>
</comment>
<dbReference type="GO" id="GO:0009055">
    <property type="term" value="F:electron transfer activity"/>
    <property type="evidence" value="ECO:0007669"/>
    <property type="project" value="InterPro"/>
</dbReference>
<comment type="similarity">
    <text evidence="2">Belongs to the ETF alpha-subunit/FixB family.</text>
</comment>
<evidence type="ECO:0000259" key="13">
    <source>
        <dbReference type="SMART" id="SM00893"/>
    </source>
</evidence>
<dbReference type="InterPro" id="IPR014731">
    <property type="entry name" value="ETF_asu_C"/>
</dbReference>
<dbReference type="InterPro" id="IPR001308">
    <property type="entry name" value="ETF_a/FixB"/>
</dbReference>
<dbReference type="OrthoDB" id="9770286at2"/>
<evidence type="ECO:0000256" key="7">
    <source>
        <dbReference type="ARBA" id="ARBA00022982"/>
    </source>
</evidence>
<evidence type="ECO:0000256" key="2">
    <source>
        <dbReference type="ARBA" id="ARBA00005817"/>
    </source>
</evidence>
<keyword evidence="8" id="KW-0535">Nitrogen fixation</keyword>
<feature type="domain" description="Electron transfer flavoprotein alpha/beta-subunit N-terminal" evidence="13">
    <location>
        <begin position="3"/>
        <end position="182"/>
    </location>
</feature>
<evidence type="ECO:0000256" key="10">
    <source>
        <dbReference type="ARBA" id="ARBA00068674"/>
    </source>
</evidence>
<dbReference type="InterPro" id="IPR018206">
    <property type="entry name" value="ETF_asu_C_CS"/>
</dbReference>
<dbReference type="InterPro" id="IPR014730">
    <property type="entry name" value="ETF_a/b_N"/>
</dbReference>
<dbReference type="Gene3D" id="3.40.50.1220">
    <property type="entry name" value="TPP-binding domain"/>
    <property type="match status" value="1"/>
</dbReference>
<name>J0HCI6_RHILT</name>
<dbReference type="InterPro" id="IPR033947">
    <property type="entry name" value="ETF_alpha_N"/>
</dbReference>
<dbReference type="SMART" id="SM00893">
    <property type="entry name" value="ETF"/>
    <property type="match status" value="1"/>
</dbReference>
<comment type="subunit">
    <text evidence="3">FixA and FixB form a heterodimer.</text>
</comment>
<feature type="binding site" evidence="12">
    <location>
        <begin position="259"/>
        <end position="266"/>
    </location>
    <ligand>
        <name>FAD</name>
        <dbReference type="ChEBI" id="CHEBI:57692"/>
    </ligand>
</feature>
<dbReference type="PROSITE" id="PS00696">
    <property type="entry name" value="ETF_ALPHA"/>
    <property type="match status" value="1"/>
</dbReference>
<keyword evidence="4" id="KW-0813">Transport</keyword>
<gene>
    <name evidence="14" type="ORF">Rleg9DRAFT_7167</name>
</gene>
<dbReference type="FunFam" id="3.40.50.1220:FF:000001">
    <property type="entry name" value="Electron transfer flavoprotein, alpha subunit"/>
    <property type="match status" value="1"/>
</dbReference>
<keyword evidence="5" id="KW-0285">Flavoprotein</keyword>
<feature type="binding site" evidence="12">
    <location>
        <begin position="228"/>
        <end position="229"/>
    </location>
    <ligand>
        <name>FAD</name>
        <dbReference type="ChEBI" id="CHEBI:57692"/>
    </ligand>
</feature>
<dbReference type="GO" id="GO:0050660">
    <property type="term" value="F:flavin adenine dinucleotide binding"/>
    <property type="evidence" value="ECO:0007669"/>
    <property type="project" value="InterPro"/>
</dbReference>
<dbReference type="Pfam" id="PF01012">
    <property type="entry name" value="ETF"/>
    <property type="match status" value="1"/>
</dbReference>
<keyword evidence="7" id="KW-0249">Electron transport</keyword>
<dbReference type="Pfam" id="PF00766">
    <property type="entry name" value="ETF_alpha"/>
    <property type="match status" value="1"/>
</dbReference>
<evidence type="ECO:0000256" key="6">
    <source>
        <dbReference type="ARBA" id="ARBA00022827"/>
    </source>
</evidence>
<dbReference type="EMBL" id="JH719381">
    <property type="protein sequence ID" value="EJB08138.1"/>
    <property type="molecule type" value="Genomic_DNA"/>
</dbReference>
<dbReference type="InterPro" id="IPR029035">
    <property type="entry name" value="DHS-like_NAD/FAD-binding_dom"/>
</dbReference>
<dbReference type="AlphaFoldDB" id="J0HCI6"/>
<dbReference type="PANTHER" id="PTHR43153">
    <property type="entry name" value="ELECTRON TRANSFER FLAVOPROTEIN ALPHA"/>
    <property type="match status" value="1"/>
</dbReference>
<feature type="binding site" evidence="12">
    <location>
        <begin position="242"/>
        <end position="246"/>
    </location>
    <ligand>
        <name>FAD</name>
        <dbReference type="ChEBI" id="CHEBI:57692"/>
    </ligand>
</feature>
<accession>J0HCI6</accession>
<dbReference type="RefSeq" id="WP_003594181.1">
    <property type="nucleotide sequence ID" value="NZ_JH719381.1"/>
</dbReference>
<feature type="binding site" evidence="12">
    <location>
        <position position="202"/>
    </location>
    <ligand>
        <name>FAD</name>
        <dbReference type="ChEBI" id="CHEBI:57692"/>
    </ligand>
</feature>
<comment type="function">
    <text evidence="9">The electron transfer flavoprotein serves as a specific electron acceptor for other dehydrogenases. It transfers the electrons to the main respiratory chain via ETF-ubiquinone oxidoreductase (ETF dehydrogenase).</text>
</comment>
<protein>
    <recommendedName>
        <fullName evidence="10">Electron transfer flavoprotein subunit alpha</fullName>
    </recommendedName>
    <alternativeName>
        <fullName evidence="11">Electron transfer flavoprotein large subunit</fullName>
    </alternativeName>
</protein>
<sequence length="311" mass="31845">MTILLLADHDNVSLSDQTAKALTAASQIGSDIHVLVAGKGAKAAADAAAKLSGVSKVLLAESDALANNLAEPLADLIVSLAGSYDTILSAATSVGKNVLPRVAALLDVAQVSEIIEVVSPDTFKRPIYAGNAIQTVQASDAKKVITVRTASFSPASQGPAAAVEEISTAAFSSSLSIFVKDALSASDRPELTSAKIILSGGRALGSAEKFKEVILPLADKLGAAVGASRAAVDAGYAPNDWQVGQTGKVVAPDLYIAAGISGAIQHLAGMKDSKVIVAINKDEEAPIFQVADYGLVADLFEVMPELEKQIE</sequence>
<comment type="function">
    <text evidence="1">May play a role in a redox process involved in nitrogen fixation.</text>
</comment>
<evidence type="ECO:0000256" key="4">
    <source>
        <dbReference type="ARBA" id="ARBA00022448"/>
    </source>
</evidence>
<proteinExistence type="inferred from homology"/>
<dbReference type="CDD" id="cd01715">
    <property type="entry name" value="ETF_alpha"/>
    <property type="match status" value="1"/>
</dbReference>
<dbReference type="PANTHER" id="PTHR43153:SF1">
    <property type="entry name" value="ELECTRON TRANSFER FLAVOPROTEIN SUBUNIT ALPHA, MITOCHONDRIAL"/>
    <property type="match status" value="1"/>
</dbReference>
<evidence type="ECO:0000256" key="9">
    <source>
        <dbReference type="ARBA" id="ARBA00025649"/>
    </source>
</evidence>
<keyword evidence="6 12" id="KW-0274">FAD</keyword>
<evidence type="ECO:0000256" key="1">
    <source>
        <dbReference type="ARBA" id="ARBA00003554"/>
    </source>
</evidence>
<reference evidence="14 15" key="1">
    <citation type="submission" date="2012-02" db="EMBL/GenBank/DDBJ databases">
        <title>Improved High-Quality Draft Sequence of Rhizobium leguminosarum bv. trifolii WSM597.</title>
        <authorList>
            <consortium name="US DOE Joint Genome Institute"/>
            <person name="Lucas S."/>
            <person name="Han J."/>
            <person name="Lapidus A."/>
            <person name="Cheng J.-F."/>
            <person name="Goodwin L."/>
            <person name="Pitluck S."/>
            <person name="Peters L."/>
            <person name="Ovchinnikova G."/>
            <person name="Held B."/>
            <person name="Detter J.C."/>
            <person name="Han C."/>
            <person name="Tapia R."/>
            <person name="Land M."/>
            <person name="Hauser L."/>
            <person name="Kyrpides N."/>
            <person name="Ivanova N."/>
            <person name="Pagani I."/>
            <person name="Brau L."/>
            <person name="Yates R."/>
            <person name="O'Hara G."/>
            <person name="Rui T."/>
            <person name="Howieson J."/>
            <person name="Reeve W."/>
            <person name="Woyke T."/>
        </authorList>
    </citation>
    <scope>NUCLEOTIDE SEQUENCE [LARGE SCALE GENOMIC DNA]</scope>
    <source>
        <strain evidence="14 15">WSM597</strain>
    </source>
</reference>
<evidence type="ECO:0000256" key="11">
    <source>
        <dbReference type="ARBA" id="ARBA00079299"/>
    </source>
</evidence>
<dbReference type="SUPFAM" id="SSF52402">
    <property type="entry name" value="Adenine nucleotide alpha hydrolases-like"/>
    <property type="match status" value="1"/>
</dbReference>
<organism evidence="14 15">
    <name type="scientific">Rhizobium leguminosarum bv. trifolii WSM597</name>
    <dbReference type="NCBI Taxonomy" id="754764"/>
    <lineage>
        <taxon>Bacteria</taxon>
        <taxon>Pseudomonadati</taxon>
        <taxon>Pseudomonadota</taxon>
        <taxon>Alphaproteobacteria</taxon>
        <taxon>Hyphomicrobiales</taxon>
        <taxon>Rhizobiaceae</taxon>
        <taxon>Rhizobium/Agrobacterium group</taxon>
        <taxon>Rhizobium</taxon>
    </lineage>
</organism>
<evidence type="ECO:0000256" key="12">
    <source>
        <dbReference type="PIRSR" id="PIRSR000089-1"/>
    </source>
</evidence>
<dbReference type="InterPro" id="IPR014729">
    <property type="entry name" value="Rossmann-like_a/b/a_fold"/>
</dbReference>
<evidence type="ECO:0000256" key="5">
    <source>
        <dbReference type="ARBA" id="ARBA00022630"/>
    </source>
</evidence>
<evidence type="ECO:0000256" key="3">
    <source>
        <dbReference type="ARBA" id="ARBA00011874"/>
    </source>
</evidence>
<evidence type="ECO:0000313" key="14">
    <source>
        <dbReference type="EMBL" id="EJB08138.1"/>
    </source>
</evidence>
<dbReference type="HOGENOM" id="CLU_034178_0_1_5"/>
<feature type="binding site" evidence="12">
    <location>
        <position position="280"/>
    </location>
    <ligand>
        <name>FAD</name>
        <dbReference type="ChEBI" id="CHEBI:57692"/>
    </ligand>
</feature>
<evidence type="ECO:0000313" key="15">
    <source>
        <dbReference type="Proteomes" id="UP000005092"/>
    </source>
</evidence>